<dbReference type="Gene3D" id="3.40.630.30">
    <property type="match status" value="1"/>
</dbReference>
<dbReference type="PIRSF" id="PIRSF018688">
    <property type="entry name" value="UCP018688"/>
    <property type="match status" value="1"/>
</dbReference>
<dbReference type="OrthoDB" id="9765580at2"/>
<sequence length="300" mass="34540">MFDFRKIELTDRDEINARLAVSDRMGCEYSFANNFAWHRLSDSLICLHGDFYILMNFSDGEPVLSLPACAADGDQGRERTLSLLKELEKYITDNGDVFRVCSVTENDLEWLKEVCGDRISFSTDRGSSDYIYLSEKLITLEGKKYHGKRNHINRFMENDWSFDEIRPCDIEDCFRFAADIYNSVGDNDGSAAIEQYAIHRFLMNMDYLGLKGGILRANGEMVGFTIGEQLNSNTFVVHIEKARGDINGAYPMLCNQFAKKYASQLKYINREEDMGIEGLRRSKLSYHPEFLLHKYTVSFE</sequence>
<proteinExistence type="predicted"/>
<dbReference type="RefSeq" id="WP_074828545.1">
    <property type="nucleotide sequence ID" value="NZ_FOAT01000001.1"/>
</dbReference>
<organism evidence="2 3">
    <name type="scientific">Ruminococcus albus</name>
    <dbReference type="NCBI Taxonomy" id="1264"/>
    <lineage>
        <taxon>Bacteria</taxon>
        <taxon>Bacillati</taxon>
        <taxon>Bacillota</taxon>
        <taxon>Clostridia</taxon>
        <taxon>Eubacteriales</taxon>
        <taxon>Oscillospiraceae</taxon>
        <taxon>Ruminococcus</taxon>
    </lineage>
</organism>
<dbReference type="InterPro" id="IPR016181">
    <property type="entry name" value="Acyl_CoA_acyltransferase"/>
</dbReference>
<protein>
    <recommendedName>
        <fullName evidence="1">Phosphatidylglycerol lysyltransferase C-terminal domain-containing protein</fullName>
    </recommendedName>
</protein>
<dbReference type="InterPro" id="IPR024320">
    <property type="entry name" value="LPG_synthase_C"/>
</dbReference>
<evidence type="ECO:0000259" key="1">
    <source>
        <dbReference type="Pfam" id="PF09924"/>
    </source>
</evidence>
<evidence type="ECO:0000313" key="3">
    <source>
        <dbReference type="Proteomes" id="UP000186015"/>
    </source>
</evidence>
<dbReference type="InterPro" id="IPR016732">
    <property type="entry name" value="UCP018688"/>
</dbReference>
<dbReference type="SUPFAM" id="SSF55729">
    <property type="entry name" value="Acyl-CoA N-acyltransferases (Nat)"/>
    <property type="match status" value="2"/>
</dbReference>
<name>A0A1H7FJ64_RUMAL</name>
<dbReference type="AlphaFoldDB" id="A0A1H7FJ64"/>
<dbReference type="EMBL" id="FOAT01000001">
    <property type="protein sequence ID" value="SEK25287.1"/>
    <property type="molecule type" value="Genomic_DNA"/>
</dbReference>
<evidence type="ECO:0000313" key="2">
    <source>
        <dbReference type="EMBL" id="SEK25287.1"/>
    </source>
</evidence>
<feature type="domain" description="Phosphatidylglycerol lysyltransferase C-terminal" evidence="1">
    <location>
        <begin position="22"/>
        <end position="297"/>
    </location>
</feature>
<accession>A0A1H7FJ64</accession>
<dbReference type="PANTHER" id="PTHR41373:SF1">
    <property type="entry name" value="PHOSPHATIDYLGLYCEROL LYSYLTRANSFERASE C-TERMINAL DOMAIN-CONTAINING PROTEIN"/>
    <property type="match status" value="1"/>
</dbReference>
<dbReference type="Pfam" id="PF09924">
    <property type="entry name" value="LPG_synthase_C"/>
    <property type="match status" value="1"/>
</dbReference>
<reference evidence="2 3" key="1">
    <citation type="submission" date="2016-10" db="EMBL/GenBank/DDBJ databases">
        <authorList>
            <person name="de Groot N.N."/>
        </authorList>
    </citation>
    <scope>NUCLEOTIDE SEQUENCE [LARGE SCALE GENOMIC DNA]</scope>
    <source>
        <strain evidence="2 3">KH2T6</strain>
    </source>
</reference>
<dbReference type="Proteomes" id="UP000186015">
    <property type="component" value="Unassembled WGS sequence"/>
</dbReference>
<dbReference type="PANTHER" id="PTHR41373">
    <property type="entry name" value="DUF2156 DOMAIN-CONTAINING PROTEIN"/>
    <property type="match status" value="1"/>
</dbReference>
<gene>
    <name evidence="2" type="ORF">SAMN05216469_101266</name>
</gene>